<dbReference type="AlphaFoldDB" id="A0A1I8F6N5"/>
<feature type="compositionally biased region" description="Polar residues" evidence="1">
    <location>
        <begin position="24"/>
        <end position="33"/>
    </location>
</feature>
<evidence type="ECO:0000313" key="3">
    <source>
        <dbReference type="WBParaSite" id="maker-unitig_21189-snap-gene-0.2-mRNA-1"/>
    </source>
</evidence>
<accession>A0A1I8F6N5</accession>
<keyword evidence="2" id="KW-1185">Reference proteome</keyword>
<organism evidence="2 3">
    <name type="scientific">Macrostomum lignano</name>
    <dbReference type="NCBI Taxonomy" id="282301"/>
    <lineage>
        <taxon>Eukaryota</taxon>
        <taxon>Metazoa</taxon>
        <taxon>Spiralia</taxon>
        <taxon>Lophotrochozoa</taxon>
        <taxon>Platyhelminthes</taxon>
        <taxon>Rhabditophora</taxon>
        <taxon>Macrostomorpha</taxon>
        <taxon>Macrostomida</taxon>
        <taxon>Macrostomidae</taxon>
        <taxon>Macrostomum</taxon>
    </lineage>
</organism>
<evidence type="ECO:0000313" key="2">
    <source>
        <dbReference type="Proteomes" id="UP000095280"/>
    </source>
</evidence>
<name>A0A1I8F6N5_9PLAT</name>
<protein>
    <submittedName>
        <fullName evidence="3">CUB domain-containing protein</fullName>
    </submittedName>
</protein>
<dbReference type="WBParaSite" id="maker-unitig_21189-snap-gene-0.2-mRNA-1">
    <property type="protein sequence ID" value="maker-unitig_21189-snap-gene-0.2-mRNA-1"/>
    <property type="gene ID" value="maker-unitig_21189-snap-gene-0.2"/>
</dbReference>
<sequence>SPSSARSCGSPSWLPADGGENSAVAEQQPSSPKSLRVGGWCTFELGKYEPTNIHYQLNSKECELRWPGLPATASAFSRSCAQQRRQRQNNPRTVRISFLTIIFARRGCCCELRLLPMRWIIRAIDDGELSADSCGRRGLLLQAAAEAGGAQIERVWK</sequence>
<reference evidence="3" key="1">
    <citation type="submission" date="2016-11" db="UniProtKB">
        <authorList>
            <consortium name="WormBaseParasite"/>
        </authorList>
    </citation>
    <scope>IDENTIFICATION</scope>
</reference>
<evidence type="ECO:0000256" key="1">
    <source>
        <dbReference type="SAM" id="MobiDB-lite"/>
    </source>
</evidence>
<feature type="compositionally biased region" description="Low complexity" evidence="1">
    <location>
        <begin position="1"/>
        <end position="12"/>
    </location>
</feature>
<dbReference type="Proteomes" id="UP000095280">
    <property type="component" value="Unplaced"/>
</dbReference>
<proteinExistence type="predicted"/>
<feature type="region of interest" description="Disordered" evidence="1">
    <location>
        <begin position="1"/>
        <end position="34"/>
    </location>
</feature>